<dbReference type="InterPro" id="IPR036282">
    <property type="entry name" value="Glutathione-S-Trfase_C_sf"/>
</dbReference>
<name>W9CTB9_SCLBF</name>
<proteinExistence type="predicted"/>
<dbReference type="InterPro" id="IPR036249">
    <property type="entry name" value="Thioredoxin-like_sf"/>
</dbReference>
<dbReference type="Gene3D" id="3.40.30.10">
    <property type="entry name" value="Glutaredoxin"/>
    <property type="match status" value="1"/>
</dbReference>
<sequence>MSQPSSKTTSSEIIFYDLASKGHCASWSHNAWKARLVLNYKEIPYKTIWVEYPDIAPIFESLGVSANPTGIAYTIPTIRLPDSTYLQDSRSIASTLETSYPTPTLPIISPYLSQVEDLIPKLQLSTRPLWMPLLATDLLNDSSRTYFEETRKKRVGMPLSEYGKKEGGEKCWEDAKPTVRELGQLLKANNGPFIEGDTPSYADFFIVATLQMLRRIDADIFARLVEMEEALRNVYDACKPWLKRDDY</sequence>
<dbReference type="SUPFAM" id="SSF52833">
    <property type="entry name" value="Thioredoxin-like"/>
    <property type="match status" value="1"/>
</dbReference>
<protein>
    <recommendedName>
        <fullName evidence="5">GST N-terminal domain-containing protein</fullName>
    </recommendedName>
</protein>
<dbReference type="InterPro" id="IPR054416">
    <property type="entry name" value="GST_UstS-like_C"/>
</dbReference>
<evidence type="ECO:0008006" key="5">
    <source>
        <dbReference type="Google" id="ProtNLM"/>
    </source>
</evidence>
<evidence type="ECO:0000313" key="3">
    <source>
        <dbReference type="EMBL" id="ESZ97750.1"/>
    </source>
</evidence>
<reference evidence="3 4" key="1">
    <citation type="journal article" date="2014" name="Genome Announc.">
        <title>Draft genome sequence of Sclerotinia borealis, a psychrophilic plant pathogenic fungus.</title>
        <authorList>
            <person name="Mardanov A.V."/>
            <person name="Beletsky A.V."/>
            <person name="Kadnikov V.V."/>
            <person name="Ignatov A.N."/>
            <person name="Ravin N.V."/>
        </authorList>
    </citation>
    <scope>NUCLEOTIDE SEQUENCE [LARGE SCALE GENOMIC DNA]</scope>
    <source>
        <strain evidence="4">F-4157</strain>
    </source>
</reference>
<dbReference type="SUPFAM" id="SSF47616">
    <property type="entry name" value="GST C-terminal domain-like"/>
    <property type="match status" value="1"/>
</dbReference>
<feature type="domain" description="Glutathione S-transferase UstS-like C-terminal" evidence="2">
    <location>
        <begin position="129"/>
        <end position="226"/>
    </location>
</feature>
<feature type="domain" description="GST N-terminal" evidence="1">
    <location>
        <begin position="27"/>
        <end position="98"/>
    </location>
</feature>
<comment type="caution">
    <text evidence="3">The sequence shown here is derived from an EMBL/GenBank/DDBJ whole genome shotgun (WGS) entry which is preliminary data.</text>
</comment>
<dbReference type="Pfam" id="PF13409">
    <property type="entry name" value="GST_N_2"/>
    <property type="match status" value="1"/>
</dbReference>
<dbReference type="EMBL" id="AYSA01000072">
    <property type="protein sequence ID" value="ESZ97750.1"/>
    <property type="molecule type" value="Genomic_DNA"/>
</dbReference>
<evidence type="ECO:0000313" key="4">
    <source>
        <dbReference type="Proteomes" id="UP000019487"/>
    </source>
</evidence>
<keyword evidence="4" id="KW-1185">Reference proteome</keyword>
<accession>W9CTB9</accession>
<dbReference type="Pfam" id="PF22041">
    <property type="entry name" value="GST_C_7"/>
    <property type="match status" value="1"/>
</dbReference>
<evidence type="ECO:0000259" key="1">
    <source>
        <dbReference type="Pfam" id="PF13409"/>
    </source>
</evidence>
<evidence type="ECO:0000259" key="2">
    <source>
        <dbReference type="Pfam" id="PF22041"/>
    </source>
</evidence>
<dbReference type="HOGENOM" id="CLU_011226_4_3_1"/>
<dbReference type="STRING" id="1432307.W9CTB9"/>
<gene>
    <name evidence="3" type="ORF">SBOR_1875</name>
</gene>
<dbReference type="Proteomes" id="UP000019487">
    <property type="component" value="Unassembled WGS sequence"/>
</dbReference>
<dbReference type="Gene3D" id="1.20.1050.10">
    <property type="match status" value="1"/>
</dbReference>
<dbReference type="OrthoDB" id="4951845at2759"/>
<dbReference type="InterPro" id="IPR004045">
    <property type="entry name" value="Glutathione_S-Trfase_N"/>
</dbReference>
<dbReference type="AlphaFoldDB" id="W9CTB9"/>
<organism evidence="3 4">
    <name type="scientific">Sclerotinia borealis (strain F-4128)</name>
    <dbReference type="NCBI Taxonomy" id="1432307"/>
    <lineage>
        <taxon>Eukaryota</taxon>
        <taxon>Fungi</taxon>
        <taxon>Dikarya</taxon>
        <taxon>Ascomycota</taxon>
        <taxon>Pezizomycotina</taxon>
        <taxon>Leotiomycetes</taxon>
        <taxon>Helotiales</taxon>
        <taxon>Sclerotiniaceae</taxon>
        <taxon>Sclerotinia</taxon>
    </lineage>
</organism>